<keyword evidence="3" id="KW-1185">Reference proteome</keyword>
<dbReference type="OMA" id="WPLTSSW"/>
<feature type="signal peptide" evidence="1">
    <location>
        <begin position="1"/>
        <end position="20"/>
    </location>
</feature>
<reference evidence="3" key="1">
    <citation type="journal article" date="2011" name="PLoS Pathog.">
        <title>Comparative genomics yields insights into niche adaptation of plant vascular wilt pathogens.</title>
        <authorList>
            <person name="Klosterman S.J."/>
            <person name="Subbarao K.V."/>
            <person name="Kang S."/>
            <person name="Veronese P."/>
            <person name="Gold S.E."/>
            <person name="Thomma B.P.H.J."/>
            <person name="Chen Z."/>
            <person name="Henrissat B."/>
            <person name="Lee Y.-H."/>
            <person name="Park J."/>
            <person name="Garcia-Pedrajas M.D."/>
            <person name="Barbara D.J."/>
            <person name="Anchieta A."/>
            <person name="de Jonge R."/>
            <person name="Santhanam P."/>
            <person name="Maruthachalam K."/>
            <person name="Atallah Z."/>
            <person name="Amyotte S.G."/>
            <person name="Paz Z."/>
            <person name="Inderbitzin P."/>
            <person name="Hayes R.J."/>
            <person name="Heiman D.I."/>
            <person name="Young S."/>
            <person name="Zeng Q."/>
            <person name="Engels R."/>
            <person name="Galagan J."/>
            <person name="Cuomo C.A."/>
            <person name="Dobinson K.F."/>
            <person name="Ma L.-J."/>
        </authorList>
    </citation>
    <scope>NUCLEOTIDE SEQUENCE [LARGE SCALE GENOMIC DNA]</scope>
    <source>
        <strain evidence="3">VaMs.102 / ATCC MYA-4576 / FGSC 10136</strain>
    </source>
</reference>
<evidence type="ECO:0000313" key="3">
    <source>
        <dbReference type="Proteomes" id="UP000008698"/>
    </source>
</evidence>
<feature type="chain" id="PRO_5003003106" description="Ecp2 effector protein domain-containing protein" evidence="1">
    <location>
        <begin position="21"/>
        <end position="252"/>
    </location>
</feature>
<dbReference type="eggNOG" id="ENOG502T6B0">
    <property type="taxonomic scope" value="Eukaryota"/>
</dbReference>
<sequence length="252" mass="28321">MHFQTILLPGFFAAATMALALPDADMSDLSHGLQETTLFKRDDVLGPRDLELADAHGVNLTEMYRHSLMKRDDGDHVTIWVARDYIAHDDDENDSTEAVDDDEDVDEEGLTKRQSVRVGKDVFFHRGSLGGKTCMKHKRQNHTGPNGPTSGGVQAIYRWGDREAGSFMLHSRWQNLVIAGSNKGANALYRARRASGFPELHIGSRDIRNDADWTQKRARSFNGVWRASSKGGETCQLLMRANYELIRTKYNV</sequence>
<protein>
    <recommendedName>
        <fullName evidence="4">Ecp2 effector protein domain-containing protein</fullName>
    </recommendedName>
</protein>
<name>C9SU68_VERA1</name>
<gene>
    <name evidence="2" type="ORF">VDBG_08489</name>
</gene>
<dbReference type="Proteomes" id="UP000008698">
    <property type="component" value="Unassembled WGS sequence"/>
</dbReference>
<dbReference type="EMBL" id="DS985225">
    <property type="protein sequence ID" value="EEY22379.1"/>
    <property type="molecule type" value="Genomic_DNA"/>
</dbReference>
<evidence type="ECO:0008006" key="4">
    <source>
        <dbReference type="Google" id="ProtNLM"/>
    </source>
</evidence>
<organism evidence="3">
    <name type="scientific">Verticillium alfalfae (strain VaMs.102 / ATCC MYA-4576 / FGSC 10136)</name>
    <name type="common">Verticillium wilt of alfalfa</name>
    <name type="synonym">Verticillium albo-atrum</name>
    <dbReference type="NCBI Taxonomy" id="526221"/>
    <lineage>
        <taxon>Eukaryota</taxon>
        <taxon>Fungi</taxon>
        <taxon>Dikarya</taxon>
        <taxon>Ascomycota</taxon>
        <taxon>Pezizomycotina</taxon>
        <taxon>Sordariomycetes</taxon>
        <taxon>Hypocreomycetidae</taxon>
        <taxon>Glomerellales</taxon>
        <taxon>Plectosphaerellaceae</taxon>
        <taxon>Verticillium</taxon>
    </lineage>
</organism>
<dbReference type="GeneID" id="9529498"/>
<dbReference type="HOGENOM" id="CLU_105500_0_0_1"/>
<keyword evidence="1" id="KW-0732">Signal</keyword>
<evidence type="ECO:0000256" key="1">
    <source>
        <dbReference type="SAM" id="SignalP"/>
    </source>
</evidence>
<evidence type="ECO:0000313" key="2">
    <source>
        <dbReference type="EMBL" id="EEY22379.1"/>
    </source>
</evidence>
<dbReference type="RefSeq" id="XP_003001444.1">
    <property type="nucleotide sequence ID" value="XM_003001398.1"/>
</dbReference>
<dbReference type="KEGG" id="val:VDBG_08489"/>
<proteinExistence type="predicted"/>
<dbReference type="OrthoDB" id="4818873at2759"/>
<dbReference type="AlphaFoldDB" id="C9SU68"/>
<accession>C9SU68</accession>